<protein>
    <recommendedName>
        <fullName evidence="4">GerMN domain-containing protein</fullName>
    </recommendedName>
</protein>
<evidence type="ECO:0000256" key="1">
    <source>
        <dbReference type="SAM" id="Phobius"/>
    </source>
</evidence>
<keyword evidence="1" id="KW-0812">Transmembrane</keyword>
<gene>
    <name evidence="2" type="ORF">EHQ90_22165</name>
</gene>
<evidence type="ECO:0000313" key="3">
    <source>
        <dbReference type="Proteomes" id="UP000297422"/>
    </source>
</evidence>
<dbReference type="Proteomes" id="UP000297422">
    <property type="component" value="Unassembled WGS sequence"/>
</dbReference>
<keyword evidence="1" id="KW-1133">Transmembrane helix</keyword>
<keyword evidence="3" id="KW-1185">Reference proteome</keyword>
<evidence type="ECO:0008006" key="4">
    <source>
        <dbReference type="Google" id="ProtNLM"/>
    </source>
</evidence>
<accession>A0ABY2MV09</accession>
<name>A0ABY2MV09_9LEPT</name>
<comment type="caution">
    <text evidence="2">The sequence shown here is derived from an EMBL/GenBank/DDBJ whole genome shotgun (WGS) entry which is preliminary data.</text>
</comment>
<proteinExistence type="predicted"/>
<evidence type="ECO:0000313" key="2">
    <source>
        <dbReference type="EMBL" id="TGM08797.1"/>
    </source>
</evidence>
<keyword evidence="1" id="KW-0472">Membrane</keyword>
<sequence length="202" mass="22993">MEAVYIEILKFLNEGSIFRVLLVIFSSFCFLLLAGVGFIWFKNPELLNEILHTLSLKKPPELIEREEVTTALNSVPSPDLIRGLSSASVDFIFSKNGAILKFPQYMRTRLEDGLKDLLLNIITSVREIPTKSRSIELNFTETFLVNPICADCIFEVIQEVQANNGVYLVLCFKGKELSEFEVSIRKLLKSSESKSVNVRKRR</sequence>
<reference evidence="3" key="1">
    <citation type="journal article" date="2019" name="PLoS Negl. Trop. Dis.">
        <title>Revisiting the worldwide diversity of Leptospira species in the environment.</title>
        <authorList>
            <person name="Vincent A.T."/>
            <person name="Schiettekatte O."/>
            <person name="Bourhy P."/>
            <person name="Veyrier F.J."/>
            <person name="Picardeau M."/>
        </authorList>
    </citation>
    <scope>NUCLEOTIDE SEQUENCE [LARGE SCALE GENOMIC DNA]</scope>
    <source>
        <strain evidence="3">201702407</strain>
    </source>
</reference>
<dbReference type="EMBL" id="RQGT01000134">
    <property type="protein sequence ID" value="TGM08797.1"/>
    <property type="molecule type" value="Genomic_DNA"/>
</dbReference>
<feature type="transmembrane region" description="Helical" evidence="1">
    <location>
        <begin position="20"/>
        <end position="41"/>
    </location>
</feature>
<dbReference type="RefSeq" id="WP_135686618.1">
    <property type="nucleotide sequence ID" value="NZ_RQEQ01000008.1"/>
</dbReference>
<organism evidence="2 3">
    <name type="scientific">Leptospira stimsonii</name>
    <dbReference type="NCBI Taxonomy" id="2202203"/>
    <lineage>
        <taxon>Bacteria</taxon>
        <taxon>Pseudomonadati</taxon>
        <taxon>Spirochaetota</taxon>
        <taxon>Spirochaetia</taxon>
        <taxon>Leptospirales</taxon>
        <taxon>Leptospiraceae</taxon>
        <taxon>Leptospira</taxon>
    </lineage>
</organism>